<evidence type="ECO:0000256" key="2">
    <source>
        <dbReference type="ARBA" id="ARBA00022679"/>
    </source>
</evidence>
<proteinExistence type="inferred from homology"/>
<keyword evidence="2" id="KW-0808">Transferase</keyword>
<dbReference type="Gene3D" id="3.40.630.30">
    <property type="match status" value="2"/>
</dbReference>
<dbReference type="InterPro" id="IPR003447">
    <property type="entry name" value="FEMABX"/>
</dbReference>
<dbReference type="GO" id="GO:0008360">
    <property type="term" value="P:regulation of cell shape"/>
    <property type="evidence" value="ECO:0007669"/>
    <property type="project" value="UniProtKB-KW"/>
</dbReference>
<sequence length="332" mass="36626">MRVVEVVARDEWNEDAERFGAHPLQWWQWGELKAKTGPWTARRLACLDDAGELVGGAQVLLRKMPFPFKAMAYAPRGPFAAEGRLQDVADAVADWCRANTKAVSLKVDPAVTDFAYSDGWKPSEAILLNKTATIDLAPTEDELMAGIPNKKCRQYIRKAHRAGVVVRPAKREDLDAILALYHQTADADGFALHADEFYRAAFDELEGIQQLFVAEGDEGIEAFLWNVTSPAGTCFELWGAVSDAGKASRANYYMKWVAICAAKEAGAATYDLNGLLNGGISNFKLLFVEGPTLWAQTHDKPLSPLYGLMDWALAAHRRHNVEGAAQEDTSRQ</sequence>
<comment type="similarity">
    <text evidence="1">Belongs to the FemABX family.</text>
</comment>
<dbReference type="EMBL" id="AP019367">
    <property type="protein sequence ID" value="BBH49813.1"/>
    <property type="molecule type" value="Genomic_DNA"/>
</dbReference>
<dbReference type="Pfam" id="PF13480">
    <property type="entry name" value="Acetyltransf_6"/>
    <property type="match status" value="1"/>
</dbReference>
<dbReference type="GO" id="GO:0016755">
    <property type="term" value="F:aminoacyltransferase activity"/>
    <property type="evidence" value="ECO:0007669"/>
    <property type="project" value="InterPro"/>
</dbReference>
<keyword evidence="5" id="KW-0012">Acyltransferase</keyword>
<evidence type="ECO:0000259" key="7">
    <source>
        <dbReference type="Pfam" id="PF13480"/>
    </source>
</evidence>
<keyword evidence="6" id="KW-0961">Cell wall biogenesis/degradation</keyword>
<dbReference type="OrthoDB" id="9785911at2"/>
<dbReference type="PROSITE" id="PS51191">
    <property type="entry name" value="FEMABX"/>
    <property type="match status" value="1"/>
</dbReference>
<dbReference type="InterPro" id="IPR050644">
    <property type="entry name" value="PG_Glycine_Bridge_Synth"/>
</dbReference>
<dbReference type="PANTHER" id="PTHR36174:SF1">
    <property type="entry name" value="LIPID II:GLYCINE GLYCYLTRANSFERASE"/>
    <property type="match status" value="1"/>
</dbReference>
<evidence type="ECO:0000256" key="5">
    <source>
        <dbReference type="ARBA" id="ARBA00023315"/>
    </source>
</evidence>
<gene>
    <name evidence="8" type="ORF">Pcatena_04000</name>
</gene>
<evidence type="ECO:0000256" key="4">
    <source>
        <dbReference type="ARBA" id="ARBA00022984"/>
    </source>
</evidence>
<dbReference type="PANTHER" id="PTHR36174">
    <property type="entry name" value="LIPID II:GLYCINE GLYCYLTRANSFERASE"/>
    <property type="match status" value="1"/>
</dbReference>
<organism evidence="8 9">
    <name type="scientific">Parolsenella catena</name>
    <dbReference type="NCBI Taxonomy" id="2003188"/>
    <lineage>
        <taxon>Bacteria</taxon>
        <taxon>Bacillati</taxon>
        <taxon>Actinomycetota</taxon>
        <taxon>Coriobacteriia</taxon>
        <taxon>Coriobacteriales</taxon>
        <taxon>Atopobiaceae</taxon>
        <taxon>Parolsenella</taxon>
    </lineage>
</organism>
<dbReference type="InterPro" id="IPR038740">
    <property type="entry name" value="BioF2-like_GNAT_dom"/>
</dbReference>
<evidence type="ECO:0000256" key="3">
    <source>
        <dbReference type="ARBA" id="ARBA00022960"/>
    </source>
</evidence>
<dbReference type="GO" id="GO:0071555">
    <property type="term" value="P:cell wall organization"/>
    <property type="evidence" value="ECO:0007669"/>
    <property type="project" value="UniProtKB-KW"/>
</dbReference>
<feature type="domain" description="BioF2-like acetyltransferase" evidence="7">
    <location>
        <begin position="150"/>
        <end position="274"/>
    </location>
</feature>
<dbReference type="AlphaFoldDB" id="A0A3G9JWR9"/>
<evidence type="ECO:0000313" key="9">
    <source>
        <dbReference type="Proteomes" id="UP000273154"/>
    </source>
</evidence>
<dbReference type="SUPFAM" id="SSF55729">
    <property type="entry name" value="Acyl-CoA N-acyltransferases (Nat)"/>
    <property type="match status" value="2"/>
</dbReference>
<evidence type="ECO:0000256" key="6">
    <source>
        <dbReference type="ARBA" id="ARBA00023316"/>
    </source>
</evidence>
<dbReference type="RefSeq" id="WP_126421175.1">
    <property type="nucleotide sequence ID" value="NZ_AP019367.1"/>
</dbReference>
<keyword evidence="4" id="KW-0573">Peptidoglycan synthesis</keyword>
<dbReference type="GeneID" id="88848542"/>
<protein>
    <recommendedName>
        <fullName evidence="7">BioF2-like acetyltransferase domain-containing protein</fullName>
    </recommendedName>
</protein>
<keyword evidence="9" id="KW-1185">Reference proteome</keyword>
<accession>A0A3G9JWR9</accession>
<dbReference type="Proteomes" id="UP000273154">
    <property type="component" value="Chromosome"/>
</dbReference>
<dbReference type="GO" id="GO:0009252">
    <property type="term" value="P:peptidoglycan biosynthetic process"/>
    <property type="evidence" value="ECO:0007669"/>
    <property type="project" value="UniProtKB-KW"/>
</dbReference>
<keyword evidence="3" id="KW-0133">Cell shape</keyword>
<reference evidence="9" key="1">
    <citation type="submission" date="2018-11" db="EMBL/GenBank/DDBJ databases">
        <title>Comparative genomics of Parolsenella catena and Libanicoccus massiliensis: Reclassification of Libanicoccus massiliensis as Parolsenella massiliensis comb. nov.</title>
        <authorList>
            <person name="Sakamoto M."/>
            <person name="Ikeyama N."/>
            <person name="Murakami T."/>
            <person name="Mori H."/>
            <person name="Yuki M."/>
            <person name="Ohkuma M."/>
        </authorList>
    </citation>
    <scope>NUCLEOTIDE SEQUENCE [LARGE SCALE GENOMIC DNA]</scope>
    <source>
        <strain evidence="9">JCM 31932</strain>
    </source>
</reference>
<evidence type="ECO:0000313" key="8">
    <source>
        <dbReference type="EMBL" id="BBH49813.1"/>
    </source>
</evidence>
<evidence type="ECO:0000256" key="1">
    <source>
        <dbReference type="ARBA" id="ARBA00009943"/>
    </source>
</evidence>
<dbReference type="InterPro" id="IPR016181">
    <property type="entry name" value="Acyl_CoA_acyltransferase"/>
</dbReference>
<name>A0A3G9JWR9_9ACTN</name>
<dbReference type="KEGG" id="pcat:Pcatena_04000"/>